<organism evidence="2 3">
    <name type="scientific">Adineta ricciae</name>
    <name type="common">Rotifer</name>
    <dbReference type="NCBI Taxonomy" id="249248"/>
    <lineage>
        <taxon>Eukaryota</taxon>
        <taxon>Metazoa</taxon>
        <taxon>Spiralia</taxon>
        <taxon>Gnathifera</taxon>
        <taxon>Rotifera</taxon>
        <taxon>Eurotatoria</taxon>
        <taxon>Bdelloidea</taxon>
        <taxon>Adinetida</taxon>
        <taxon>Adinetidae</taxon>
        <taxon>Adineta</taxon>
    </lineage>
</organism>
<feature type="region of interest" description="Disordered" evidence="1">
    <location>
        <begin position="1"/>
        <end position="20"/>
    </location>
</feature>
<evidence type="ECO:0000313" key="2">
    <source>
        <dbReference type="EMBL" id="CAF1231081.1"/>
    </source>
</evidence>
<dbReference type="Proteomes" id="UP000663852">
    <property type="component" value="Unassembled WGS sequence"/>
</dbReference>
<gene>
    <name evidence="2" type="ORF">EDS130_LOCUS26934</name>
</gene>
<feature type="compositionally biased region" description="Polar residues" evidence="1">
    <location>
        <begin position="1"/>
        <end position="13"/>
    </location>
</feature>
<name>A0A814YJ49_ADIRI</name>
<dbReference type="EMBL" id="CAJNOJ010000166">
    <property type="protein sequence ID" value="CAF1231081.1"/>
    <property type="molecule type" value="Genomic_DNA"/>
</dbReference>
<protein>
    <submittedName>
        <fullName evidence="2">Uncharacterized protein</fullName>
    </submittedName>
</protein>
<proteinExistence type="predicted"/>
<dbReference type="OrthoDB" id="10066955at2759"/>
<evidence type="ECO:0000256" key="1">
    <source>
        <dbReference type="SAM" id="MobiDB-lite"/>
    </source>
</evidence>
<accession>A0A814YJ49</accession>
<reference evidence="2" key="1">
    <citation type="submission" date="2021-02" db="EMBL/GenBank/DDBJ databases">
        <authorList>
            <person name="Nowell W R."/>
        </authorList>
    </citation>
    <scope>NUCLEOTIDE SEQUENCE</scope>
</reference>
<sequence>MHLLPLQNQNNSRALMPGSRRGLVAPQNTFLDSIVRKCSGAQRKIVTDDDKNRLERMLEHTQIIRLILLLNEPL</sequence>
<dbReference type="AlphaFoldDB" id="A0A814YJ49"/>
<evidence type="ECO:0000313" key="3">
    <source>
        <dbReference type="Proteomes" id="UP000663852"/>
    </source>
</evidence>
<comment type="caution">
    <text evidence="2">The sequence shown here is derived from an EMBL/GenBank/DDBJ whole genome shotgun (WGS) entry which is preliminary data.</text>
</comment>